<dbReference type="AlphaFoldDB" id="A0A552JAE9"/>
<sequence>MTDIDDKTKSDIPPEIADTVAMFQMPPLETLGIPEPIEMPDSSTLPAEDPLPNPCPYVDAGSLVAFTTFKSKLPTELLADDDRILVDGKSQAATAESVMAAASKAVFMALSGPMTDDYRDAERAAGLDETLGHLDRVVKGISRLAASTSRAQRIVDLNDIEPTALAALDDACECVFAPAGYQFETFPHFFKLLHCAAQIFLLLDGDTEACQAAEDLSRFIGDTDQEVPAIVKACKTFHVRAESYLHKVYQTAFDQRMSMVGVDYTGDLENLTVMDRASARSLSFTVPRTDATQAAGFALSRTVGYRVAQNYTDTLLVRETAHLLNTVFNQPTDHVESYCQPDLPYLNLGDTLSLRYNVETEDAASEKQGSAERDLEFVKALAKREAIDLLGDEIGEVQARDNVLAELVMEHKNVGDYLLTLTNQSISTFASTLAQDAIKTYLIEPRQVEKVVSGVLQKVDWSKASPLKYLFSTTATALLGPITAMGVDLIFSLIFPKTELTEALIKEMIGEAIADSLGESNRKQLILDIKKYGTTAELAAAHIADAKPPSNGQSGLLQPAYTEAVAVTNRAFTDLTPQSNIKTHIDSRIYTLSLWMEAVDCLSKEATTYLKADGLGQNAKAAIIQQVERELSMCTTSFQTICNWINDKIWHNRFHYFPEVYWFFDGGDTVYDRKKESSKWITECLRGNYGRVEKYCAALTLGHVMNYLQLRYIQVKLDSLVQQWNNTFNTKIPGTNNAMTSWLNHYTRDLSYYANDTLRYNGYTKRVHQVVDVGRYKLSQYPKSDLDWLCYLEDVNGKRLYLRPGSHADLTGAGLGRLRYLGVGLGLYAFLWTEKDFGKYFVDEEVTYRDQFGNIVRKKRPVEKRKGSACQFNDGYRLYDMTWLTVPIKSAVIAYDFTRRHGNFTWIPPMKVIGEGLTKTAEPPDVIDFRIF</sequence>
<evidence type="ECO:0000313" key="2">
    <source>
        <dbReference type="Proteomes" id="UP000319191"/>
    </source>
</evidence>
<protein>
    <submittedName>
        <fullName evidence="1">Uncharacterized protein</fullName>
    </submittedName>
</protein>
<evidence type="ECO:0000313" key="1">
    <source>
        <dbReference type="EMBL" id="TRU92631.1"/>
    </source>
</evidence>
<gene>
    <name evidence="1" type="ORF">EWV54_02545</name>
</gene>
<name>A0A552JAE9_9CHRO</name>
<reference evidence="1 2" key="1">
    <citation type="submission" date="2019-01" db="EMBL/GenBank/DDBJ databases">
        <title>Coherence of Microcystis species and biogeography revealed through population genomics.</title>
        <authorList>
            <person name="Perez-Carrascal O.M."/>
            <person name="Terrat Y."/>
            <person name="Giani A."/>
            <person name="Fortin N."/>
            <person name="Tromas N."/>
            <person name="Shapiro B.J."/>
        </authorList>
    </citation>
    <scope>NUCLEOTIDE SEQUENCE [LARGE SCALE GENOMIC DNA]</scope>
    <source>
        <strain evidence="1">Mn_MB_F_20050700_S1D</strain>
    </source>
</reference>
<organism evidence="1 2">
    <name type="scientific">Microcystis novacekii Mn_MB_F_20050700_S1D</name>
    <dbReference type="NCBI Taxonomy" id="2486266"/>
    <lineage>
        <taxon>Bacteria</taxon>
        <taxon>Bacillati</taxon>
        <taxon>Cyanobacteriota</taxon>
        <taxon>Cyanophyceae</taxon>
        <taxon>Oscillatoriophycideae</taxon>
        <taxon>Chroococcales</taxon>
        <taxon>Microcystaceae</taxon>
        <taxon>Microcystis</taxon>
    </lineage>
</organism>
<dbReference type="EMBL" id="SFAV01000028">
    <property type="protein sequence ID" value="TRU92631.1"/>
    <property type="molecule type" value="Genomic_DNA"/>
</dbReference>
<dbReference type="Proteomes" id="UP000319191">
    <property type="component" value="Unassembled WGS sequence"/>
</dbReference>
<comment type="caution">
    <text evidence="1">The sequence shown here is derived from an EMBL/GenBank/DDBJ whole genome shotgun (WGS) entry which is preliminary data.</text>
</comment>
<accession>A0A552JAE9</accession>
<proteinExistence type="predicted"/>